<evidence type="ECO:0008006" key="6">
    <source>
        <dbReference type="Google" id="ProtNLM"/>
    </source>
</evidence>
<evidence type="ECO:0000313" key="4">
    <source>
        <dbReference type="EMBL" id="GMI51833.1"/>
    </source>
</evidence>
<dbReference type="InterPro" id="IPR001447">
    <property type="entry name" value="Arylamine_N-AcTrfase"/>
</dbReference>
<dbReference type="PANTHER" id="PTHR11786">
    <property type="entry name" value="N-HYDROXYARYLAMINE O-ACETYLTRANSFERASE"/>
    <property type="match status" value="1"/>
</dbReference>
<keyword evidence="2" id="KW-0808">Transferase</keyword>
<evidence type="ECO:0000256" key="3">
    <source>
        <dbReference type="SAM" id="SignalP"/>
    </source>
</evidence>
<dbReference type="Gene3D" id="3.30.2140.20">
    <property type="match status" value="1"/>
</dbReference>
<evidence type="ECO:0000313" key="5">
    <source>
        <dbReference type="Proteomes" id="UP001165060"/>
    </source>
</evidence>
<gene>
    <name evidence="4" type="ORF">TeGR_g9203</name>
</gene>
<dbReference type="Pfam" id="PF00797">
    <property type="entry name" value="Acetyltransf_2"/>
    <property type="match status" value="1"/>
</dbReference>
<feature type="signal peptide" evidence="3">
    <location>
        <begin position="1"/>
        <end position="21"/>
    </location>
</feature>
<keyword evidence="3" id="KW-0732">Signal</keyword>
<keyword evidence="2" id="KW-0012">Acyltransferase</keyword>
<organism evidence="4 5">
    <name type="scientific">Tetraparma gracilis</name>
    <dbReference type="NCBI Taxonomy" id="2962635"/>
    <lineage>
        <taxon>Eukaryota</taxon>
        <taxon>Sar</taxon>
        <taxon>Stramenopiles</taxon>
        <taxon>Ochrophyta</taxon>
        <taxon>Bolidophyceae</taxon>
        <taxon>Parmales</taxon>
        <taxon>Triparmaceae</taxon>
        <taxon>Tetraparma</taxon>
    </lineage>
</organism>
<sequence>MLPRLLSIVCCCLFRPPPAAPLLLTPGVLPASASDVAAYYARIGLDLGALRTSAPEPGSLPLLRALLSRHCRSIPFENLDVARGGAVDFSTPALFEKLVDRRRGGYCYEQNFLLYTVLHHLSFEVSPVLCRVRWNKAEDEATAFTHIALLARIGGGTWLVDAGMSGNNSIEPIRVGGGEQVAADGTFRAEERGDGSTWFEVEHRGEPGRFLPIYNFRTVRWETLPDFEVSNYFSYSFPEARMGRIPHRPFVGGFVVGESKLSLVDKVFTERDYVTGQVVSKMEIESEVELLGVLKDKFGLEVEGGWFEKFGYKAA</sequence>
<evidence type="ECO:0000256" key="1">
    <source>
        <dbReference type="ARBA" id="ARBA00006547"/>
    </source>
</evidence>
<comment type="similarity">
    <text evidence="1 2">Belongs to the arylamine N-acetyltransferase family.</text>
</comment>
<reference evidence="4 5" key="1">
    <citation type="journal article" date="2023" name="Commun. Biol.">
        <title>Genome analysis of Parmales, the sister group of diatoms, reveals the evolutionary specialization of diatoms from phago-mixotrophs to photoautotrophs.</title>
        <authorList>
            <person name="Ban H."/>
            <person name="Sato S."/>
            <person name="Yoshikawa S."/>
            <person name="Yamada K."/>
            <person name="Nakamura Y."/>
            <person name="Ichinomiya M."/>
            <person name="Sato N."/>
            <person name="Blanc-Mathieu R."/>
            <person name="Endo H."/>
            <person name="Kuwata A."/>
            <person name="Ogata H."/>
        </authorList>
    </citation>
    <scope>NUCLEOTIDE SEQUENCE [LARGE SCALE GENOMIC DNA]</scope>
</reference>
<dbReference type="InterPro" id="IPR053710">
    <property type="entry name" value="Arylamine_NAT_domain_sf"/>
</dbReference>
<keyword evidence="5" id="KW-1185">Reference proteome</keyword>
<dbReference type="Proteomes" id="UP001165060">
    <property type="component" value="Unassembled WGS sequence"/>
</dbReference>
<name>A0ABQ6N9Q8_9STRA</name>
<comment type="caution">
    <text evidence="4">The sequence shown here is derived from an EMBL/GenBank/DDBJ whole genome shotgun (WGS) entry which is preliminary data.</text>
</comment>
<protein>
    <recommendedName>
        <fullName evidence="6">Arylamine N-acetyltransferase</fullName>
    </recommendedName>
</protein>
<accession>A0ABQ6N9Q8</accession>
<dbReference type="EMBL" id="BRYB01006202">
    <property type="protein sequence ID" value="GMI51833.1"/>
    <property type="molecule type" value="Genomic_DNA"/>
</dbReference>
<evidence type="ECO:0000256" key="2">
    <source>
        <dbReference type="RuleBase" id="RU003452"/>
    </source>
</evidence>
<dbReference type="SUPFAM" id="SSF54001">
    <property type="entry name" value="Cysteine proteinases"/>
    <property type="match status" value="1"/>
</dbReference>
<proteinExistence type="inferred from homology"/>
<feature type="chain" id="PRO_5046969055" description="Arylamine N-acetyltransferase" evidence="3">
    <location>
        <begin position="22"/>
        <end position="315"/>
    </location>
</feature>
<dbReference type="PANTHER" id="PTHR11786:SF0">
    <property type="entry name" value="ARYLAMINE N-ACETYLTRANSFERASE 4-RELATED"/>
    <property type="match status" value="1"/>
</dbReference>
<dbReference type="InterPro" id="IPR038765">
    <property type="entry name" value="Papain-like_cys_pep_sf"/>
</dbReference>
<dbReference type="PRINTS" id="PR01543">
    <property type="entry name" value="ANATRNSFRASE"/>
</dbReference>